<dbReference type="SMART" id="SM00298">
    <property type="entry name" value="CHROMO"/>
    <property type="match status" value="1"/>
</dbReference>
<keyword evidence="11" id="KW-1185">Reference proteome</keyword>
<dbReference type="SUPFAM" id="SSF54160">
    <property type="entry name" value="Chromo domain-like"/>
    <property type="match status" value="1"/>
</dbReference>
<feature type="region of interest" description="Disordered" evidence="8">
    <location>
        <begin position="80"/>
        <end position="124"/>
    </location>
</feature>
<dbReference type="GO" id="GO:0035267">
    <property type="term" value="C:NuA4 histone acetyltransferase complex"/>
    <property type="evidence" value="ECO:0007669"/>
    <property type="project" value="TreeGrafter"/>
</dbReference>
<dbReference type="PANTHER" id="PTHR10880:SF15">
    <property type="entry name" value="MSL COMPLEX SUBUNIT 3"/>
    <property type="match status" value="1"/>
</dbReference>
<evidence type="ECO:0000256" key="7">
    <source>
        <dbReference type="ARBA" id="ARBA00023242"/>
    </source>
</evidence>
<dbReference type="InterPro" id="IPR053820">
    <property type="entry name" value="MSL3_chromo-like"/>
</dbReference>
<protein>
    <recommendedName>
        <fullName evidence="3">Chromatin modification-related protein EAF3</fullName>
    </recommendedName>
</protein>
<accession>A0A0D7AD72</accession>
<feature type="compositionally biased region" description="Basic and acidic residues" evidence="8">
    <location>
        <begin position="102"/>
        <end position="124"/>
    </location>
</feature>
<evidence type="ECO:0000256" key="4">
    <source>
        <dbReference type="ARBA" id="ARBA00022853"/>
    </source>
</evidence>
<evidence type="ECO:0000259" key="9">
    <source>
        <dbReference type="SMART" id="SM00298"/>
    </source>
</evidence>
<dbReference type="PROSITE" id="PS51640">
    <property type="entry name" value="MRG"/>
    <property type="match status" value="1"/>
</dbReference>
<keyword evidence="5" id="KW-0805">Transcription regulation</keyword>
<keyword evidence="6" id="KW-0804">Transcription</keyword>
<dbReference type="GO" id="GO:0006338">
    <property type="term" value="P:chromatin remodeling"/>
    <property type="evidence" value="ECO:0007669"/>
    <property type="project" value="UniProtKB-ARBA"/>
</dbReference>
<evidence type="ECO:0000313" key="10">
    <source>
        <dbReference type="EMBL" id="KIY48324.1"/>
    </source>
</evidence>
<dbReference type="EMBL" id="KN881851">
    <property type="protein sequence ID" value="KIY48324.1"/>
    <property type="molecule type" value="Genomic_DNA"/>
</dbReference>
<evidence type="ECO:0000256" key="2">
    <source>
        <dbReference type="ARBA" id="ARBA00009093"/>
    </source>
</evidence>
<keyword evidence="4" id="KW-0156">Chromatin regulator</keyword>
<dbReference type="Pfam" id="PF22732">
    <property type="entry name" value="MSL3_chromo-like"/>
    <property type="match status" value="1"/>
</dbReference>
<organism evidence="10 11">
    <name type="scientific">Fistulina hepatica ATCC 64428</name>
    <dbReference type="NCBI Taxonomy" id="1128425"/>
    <lineage>
        <taxon>Eukaryota</taxon>
        <taxon>Fungi</taxon>
        <taxon>Dikarya</taxon>
        <taxon>Basidiomycota</taxon>
        <taxon>Agaricomycotina</taxon>
        <taxon>Agaricomycetes</taxon>
        <taxon>Agaricomycetidae</taxon>
        <taxon>Agaricales</taxon>
        <taxon>Fistulinaceae</taxon>
        <taxon>Fistulina</taxon>
    </lineage>
</organism>
<dbReference type="AlphaFoldDB" id="A0A0D7AD72"/>
<evidence type="ECO:0000256" key="5">
    <source>
        <dbReference type="ARBA" id="ARBA00023015"/>
    </source>
</evidence>
<dbReference type="Pfam" id="PF05712">
    <property type="entry name" value="MRG"/>
    <property type="match status" value="1"/>
</dbReference>
<dbReference type="PIRSF" id="PIRSF038133">
    <property type="entry name" value="HAT_Nua4_EAF3/MRG15"/>
    <property type="match status" value="1"/>
</dbReference>
<dbReference type="GO" id="GO:0006355">
    <property type="term" value="P:regulation of DNA-templated transcription"/>
    <property type="evidence" value="ECO:0007669"/>
    <property type="project" value="InterPro"/>
</dbReference>
<keyword evidence="7" id="KW-0539">Nucleus</keyword>
<dbReference type="Gene3D" id="2.30.30.140">
    <property type="match status" value="1"/>
</dbReference>
<evidence type="ECO:0000256" key="1">
    <source>
        <dbReference type="ARBA" id="ARBA00004123"/>
    </source>
</evidence>
<dbReference type="InterPro" id="IPR000953">
    <property type="entry name" value="Chromo/chromo_shadow_dom"/>
</dbReference>
<name>A0A0D7AD72_9AGAR</name>
<evidence type="ECO:0000256" key="3">
    <source>
        <dbReference type="ARBA" id="ARBA00018505"/>
    </source>
</evidence>
<dbReference type="InterPro" id="IPR008676">
    <property type="entry name" value="MRG"/>
</dbReference>
<dbReference type="InterPro" id="IPR016197">
    <property type="entry name" value="Chromo-like_dom_sf"/>
</dbReference>
<proteinExistence type="inferred from homology"/>
<dbReference type="Proteomes" id="UP000054144">
    <property type="component" value="Unassembled WGS sequence"/>
</dbReference>
<dbReference type="PANTHER" id="PTHR10880">
    <property type="entry name" value="MORTALITY FACTOR 4-LIKE PROTEIN"/>
    <property type="match status" value="1"/>
</dbReference>
<evidence type="ECO:0000256" key="8">
    <source>
        <dbReference type="SAM" id="MobiDB-lite"/>
    </source>
</evidence>
<dbReference type="Gene3D" id="1.10.274.30">
    <property type="entry name" value="MRG domain"/>
    <property type="match status" value="1"/>
</dbReference>
<reference evidence="10 11" key="1">
    <citation type="journal article" date="2015" name="Fungal Genet. Biol.">
        <title>Evolution of novel wood decay mechanisms in Agaricales revealed by the genome sequences of Fistulina hepatica and Cylindrobasidium torrendii.</title>
        <authorList>
            <person name="Floudas D."/>
            <person name="Held B.W."/>
            <person name="Riley R."/>
            <person name="Nagy L.G."/>
            <person name="Koehler G."/>
            <person name="Ransdell A.S."/>
            <person name="Younus H."/>
            <person name="Chow J."/>
            <person name="Chiniquy J."/>
            <person name="Lipzen A."/>
            <person name="Tritt A."/>
            <person name="Sun H."/>
            <person name="Haridas S."/>
            <person name="LaButti K."/>
            <person name="Ohm R.A."/>
            <person name="Kues U."/>
            <person name="Blanchette R.A."/>
            <person name="Grigoriev I.V."/>
            <person name="Minto R.E."/>
            <person name="Hibbett D.S."/>
        </authorList>
    </citation>
    <scope>NUCLEOTIDE SEQUENCE [LARGE SCALE GENOMIC DNA]</scope>
    <source>
        <strain evidence="10 11">ATCC 64428</strain>
    </source>
</reference>
<feature type="domain" description="Chromo" evidence="9">
    <location>
        <begin position="6"/>
        <end position="82"/>
    </location>
</feature>
<dbReference type="InterPro" id="IPR038217">
    <property type="entry name" value="MRG_C_sf"/>
</dbReference>
<comment type="subcellular location">
    <subcellularLocation>
        <location evidence="1">Nucleus</location>
    </subcellularLocation>
</comment>
<evidence type="ECO:0000256" key="6">
    <source>
        <dbReference type="ARBA" id="ARBA00023163"/>
    </source>
</evidence>
<dbReference type="GO" id="GO:0032221">
    <property type="term" value="C:Rpd3S complex"/>
    <property type="evidence" value="ECO:0007669"/>
    <property type="project" value="TreeGrafter"/>
</dbReference>
<dbReference type="OrthoDB" id="124855at2759"/>
<evidence type="ECO:0000313" key="11">
    <source>
        <dbReference type="Proteomes" id="UP000054144"/>
    </source>
</evidence>
<sequence>MSDSPVYTVKERVLCHHHGLIYEAKILQVKNFEEPNKTSGETGIHYFVHYKGWKQTWDEWVSPSRLLKFNEENLAKQKAVNSELMKPQPAKPTATMSSASAYRDKDTGRRKGKRTRDEYEEGHRRPEMKLNIPESLKVKLVDDWEAVTKNNQLVTVPREPSVEQILAEFEEYVKKEQPSHLREPTVLISSITSGLQIYFDRALGSNLLYRFERPQYATVRERYITGQQVIIGQEREMSAVYGAEHLLRMIISLPQMVSQSSLDAESVAIVRDYVNELLLWIERESSRVFQAEYEHASIQYQNVARS</sequence>
<comment type="similarity">
    <text evidence="2">Belongs to the MRG family.</text>
</comment>
<dbReference type="InterPro" id="IPR026541">
    <property type="entry name" value="MRG_dom"/>
</dbReference>
<gene>
    <name evidence="10" type="ORF">FISHEDRAFT_43561</name>
</gene>